<dbReference type="Proteomes" id="UP000824242">
    <property type="component" value="Unassembled WGS sequence"/>
</dbReference>
<reference evidence="1" key="1">
    <citation type="submission" date="2020-10" db="EMBL/GenBank/DDBJ databases">
        <authorList>
            <person name="Gilroy R."/>
        </authorList>
    </citation>
    <scope>NUCLEOTIDE SEQUENCE</scope>
    <source>
        <strain evidence="1">ChiSxjej1B13-7958</strain>
    </source>
</reference>
<comment type="caution">
    <text evidence="1">The sequence shown here is derived from an EMBL/GenBank/DDBJ whole genome shotgun (WGS) entry which is preliminary data.</text>
</comment>
<dbReference type="AlphaFoldDB" id="A0A9D1AN74"/>
<evidence type="ECO:0000313" key="2">
    <source>
        <dbReference type="Proteomes" id="UP000824242"/>
    </source>
</evidence>
<organism evidence="1 2">
    <name type="scientific">Candidatus Caccousia avicola</name>
    <dbReference type="NCBI Taxonomy" id="2840721"/>
    <lineage>
        <taxon>Bacteria</taxon>
        <taxon>Bacillati</taxon>
        <taxon>Bacillota</taxon>
        <taxon>Clostridia</taxon>
        <taxon>Eubacteriales</taxon>
        <taxon>Oscillospiraceae</taxon>
        <taxon>Oscillospiraceae incertae sedis</taxon>
        <taxon>Candidatus Caccousia</taxon>
    </lineage>
</organism>
<evidence type="ECO:0000313" key="1">
    <source>
        <dbReference type="EMBL" id="HIR46570.1"/>
    </source>
</evidence>
<gene>
    <name evidence="1" type="ORF">IAB89_02765</name>
</gene>
<dbReference type="Pfam" id="PF07009">
    <property type="entry name" value="NusG_II"/>
    <property type="match status" value="1"/>
</dbReference>
<dbReference type="Gene3D" id="2.60.320.10">
    <property type="entry name" value="N-utilization substance G protein NusG, insert domain"/>
    <property type="match status" value="1"/>
</dbReference>
<proteinExistence type="predicted"/>
<sequence length="126" mass="13300">MERKLLRPADLLLLLFALALAGLLLWGQAQSPSQGCVAVIEEDGEEIRRIDLGTLTQAEEISLGGAYNIVLLAEPGGISFEYSSCPDQTCVRTGKLTRAGQAAVCLPARISVRLEGGEQAADAMTG</sequence>
<dbReference type="CDD" id="cd09846">
    <property type="entry name" value="DUF1312"/>
    <property type="match status" value="1"/>
</dbReference>
<protein>
    <submittedName>
        <fullName evidence="1">NusG domain II-containing protein</fullName>
    </submittedName>
</protein>
<reference evidence="1" key="2">
    <citation type="journal article" date="2021" name="PeerJ">
        <title>Extensive microbial diversity within the chicken gut microbiome revealed by metagenomics and culture.</title>
        <authorList>
            <person name="Gilroy R."/>
            <person name="Ravi A."/>
            <person name="Getino M."/>
            <person name="Pursley I."/>
            <person name="Horton D.L."/>
            <person name="Alikhan N.F."/>
            <person name="Baker D."/>
            <person name="Gharbi K."/>
            <person name="Hall N."/>
            <person name="Watson M."/>
            <person name="Adriaenssens E.M."/>
            <person name="Foster-Nyarko E."/>
            <person name="Jarju S."/>
            <person name="Secka A."/>
            <person name="Antonio M."/>
            <person name="Oren A."/>
            <person name="Chaudhuri R.R."/>
            <person name="La Ragione R."/>
            <person name="Hildebrand F."/>
            <person name="Pallen M.J."/>
        </authorList>
    </citation>
    <scope>NUCLEOTIDE SEQUENCE</scope>
    <source>
        <strain evidence="1">ChiSxjej1B13-7958</strain>
    </source>
</reference>
<dbReference type="InterPro" id="IPR038690">
    <property type="entry name" value="NusG_2_sf"/>
</dbReference>
<dbReference type="EMBL" id="DVGZ01000028">
    <property type="protein sequence ID" value="HIR46570.1"/>
    <property type="molecule type" value="Genomic_DNA"/>
</dbReference>
<accession>A0A9D1AN74</accession>
<name>A0A9D1AN74_9FIRM</name>